<dbReference type="EMBL" id="VSSQ01069407">
    <property type="protein sequence ID" value="MPN21429.1"/>
    <property type="molecule type" value="Genomic_DNA"/>
</dbReference>
<proteinExistence type="predicted"/>
<comment type="caution">
    <text evidence="1">The sequence shown here is derived from an EMBL/GenBank/DDBJ whole genome shotgun (WGS) entry which is preliminary data.</text>
</comment>
<name>A0A645G6J0_9ZZZZ</name>
<dbReference type="InterPro" id="IPR003849">
    <property type="entry name" value="Preprotein_translocase_YajC"/>
</dbReference>
<dbReference type="AlphaFoldDB" id="A0A645G6J0"/>
<accession>A0A645G6J0</accession>
<evidence type="ECO:0008006" key="2">
    <source>
        <dbReference type="Google" id="ProtNLM"/>
    </source>
</evidence>
<sequence>MLGRIKPGDSVLCNTGMFGKVVDVTAECYIVEFGMNKGVRVPVLKTEIALVKEPNLSNKEPEPVAEEKTGLFGFKKKAAKKTEAADANAVDAEVKEVKEDK</sequence>
<organism evidence="1">
    <name type="scientific">bioreactor metagenome</name>
    <dbReference type="NCBI Taxonomy" id="1076179"/>
    <lineage>
        <taxon>unclassified sequences</taxon>
        <taxon>metagenomes</taxon>
        <taxon>ecological metagenomes</taxon>
    </lineage>
</organism>
<evidence type="ECO:0000313" key="1">
    <source>
        <dbReference type="EMBL" id="MPN21429.1"/>
    </source>
</evidence>
<reference evidence="1" key="1">
    <citation type="submission" date="2019-08" db="EMBL/GenBank/DDBJ databases">
        <authorList>
            <person name="Kucharzyk K."/>
            <person name="Murdoch R.W."/>
            <person name="Higgins S."/>
            <person name="Loffler F."/>
        </authorList>
    </citation>
    <scope>NUCLEOTIDE SEQUENCE</scope>
</reference>
<dbReference type="Pfam" id="PF02699">
    <property type="entry name" value="YajC"/>
    <property type="match status" value="1"/>
</dbReference>
<protein>
    <recommendedName>
        <fullName evidence="2">Sec translocon accessory complex subunit YajC</fullName>
    </recommendedName>
</protein>
<gene>
    <name evidence="1" type="ORF">SDC9_168808</name>
</gene>